<evidence type="ECO:0000256" key="7">
    <source>
        <dbReference type="ARBA" id="ARBA00023033"/>
    </source>
</evidence>
<dbReference type="CDD" id="cd11072">
    <property type="entry name" value="CYP71-like"/>
    <property type="match status" value="2"/>
</dbReference>
<keyword evidence="9" id="KW-0472">Membrane</keyword>
<keyword evidence="6 8" id="KW-0408">Iron</keyword>
<dbReference type="PROSITE" id="PS00086">
    <property type="entry name" value="CYTOCHROME_P450"/>
    <property type="match status" value="2"/>
</dbReference>
<proteinExistence type="inferred from homology"/>
<dbReference type="GO" id="GO:0004497">
    <property type="term" value="F:monooxygenase activity"/>
    <property type="evidence" value="ECO:0007669"/>
    <property type="project" value="UniProtKB-KW"/>
</dbReference>
<dbReference type="InterPro" id="IPR036396">
    <property type="entry name" value="Cyt_P450_sf"/>
</dbReference>
<dbReference type="AlphaFoldDB" id="A0A7J6H7F3"/>
<feature type="binding site" description="axial binding residue" evidence="8">
    <location>
        <position position="472"/>
    </location>
    <ligand>
        <name>heme</name>
        <dbReference type="ChEBI" id="CHEBI:30413"/>
    </ligand>
    <ligandPart>
        <name>Fe</name>
        <dbReference type="ChEBI" id="CHEBI:18248"/>
    </ligandPart>
</feature>
<dbReference type="PANTHER" id="PTHR47955:SF8">
    <property type="entry name" value="CYTOCHROME P450 71D11-LIKE"/>
    <property type="match status" value="1"/>
</dbReference>
<comment type="caution">
    <text evidence="10">The sequence shown here is derived from an EMBL/GenBank/DDBJ whole genome shotgun (WGS) entry which is preliminary data.</text>
</comment>
<keyword evidence="3 8" id="KW-0349">Heme</keyword>
<evidence type="ECO:0000313" key="10">
    <source>
        <dbReference type="EMBL" id="KAF4391213.1"/>
    </source>
</evidence>
<evidence type="ECO:0000256" key="9">
    <source>
        <dbReference type="SAM" id="Phobius"/>
    </source>
</evidence>
<evidence type="ECO:0000256" key="2">
    <source>
        <dbReference type="ARBA" id="ARBA00010617"/>
    </source>
</evidence>
<evidence type="ECO:0000256" key="4">
    <source>
        <dbReference type="ARBA" id="ARBA00022723"/>
    </source>
</evidence>
<dbReference type="SUPFAM" id="SSF48264">
    <property type="entry name" value="Cytochrome P450"/>
    <property type="match status" value="2"/>
</dbReference>
<keyword evidence="9" id="KW-0812">Transmembrane</keyword>
<sequence length="1066" mass="122343">MFSHSLNLFHYSSLIYIMDYLFPSILFLLTFLLIIIISLIMKASSKANHDKASITSNVSLTPKLPPGPMKLPLIGNLHNLISSSLPHHRLRDLAKQYGPLMHLQLGEVPHIVVSSPEIAKEMMKTHDLNFFERPFLLIAGKYYGIDIIFAHYGDYWRQMRKICAEQLLSPRRVQSFRSIREEEVFDLIQYVHSKEGESFNLSEKISTLTYNITARAVFGKKCKEQRAFISAVEEVLKIAAGFSVTEAFPSQKWLHWISRSGPNLEKKIKLMETILDSIVNEHKNDREQENVNHYTKKTKGFLDVLLDLQGSDELTIPLEPLNITAIILDMFIGGSETSSVVVEWTMLELLKNPTSMEKAQAEVRQVFEKNNNVDETKLHELKFLKMVIKEIMRLHPPGPFLIPRESKESCVMNGYYIPAKTKVLVHTWAIGRDPKYWSEAEKFYPERFIDSSIDFKGNNFELIPFGAGRRICPGISFALANIELHLAQLLFHFDWKLPNGITHENLDMTEVFGMTVRRKGDLFVIPIPRNNPLFHALFHIPNNNLFSSLLPLTLFHYSSLIYIMDYLFPSILFLLTLLLIIIPLIMKTSSSKTNHDKAIVTSNVSSTPKLPPGPMKLPLIGNLHNLIGSSLPHRRLRDLAKQYGPLMHLQLGEVPHIVVSSPEIAKEMMKTHDVNFSERPFLLIAGKYYGIDIVFAHYGDYWRQIRKICLEQFLSPRRVQSFRTIREEEVFDFIQYVHSKEGESFNLSVKIFSLTYSITARAAFGKKCKDQRAFISTVEEVLKIAAGFSVTEAFPSQKWLHWISRSGHNMEKKVKIIEATLDNIVNEHKKDSKQENINHLTENNKCLLDVLLDLQGSNELTIPLEPLNITAIILWAMLELLKNPTSMAKAQAEVRQVFGKNNNVDETKLHELKFIKMVIKEIMRLHPPGPLLIPRESKESCVMNGYYIPAKTKVLVNAWAIGRDPKYWREAEKFYPERFINSSIDFKGNNFELIPFGAGRRICPGISFAIADIEFPLAQLLYHFDWKLPNGITHENLDMTEVFGMTVRRKGDLFVIPIPRNNPLVL</sequence>
<dbReference type="EMBL" id="JAATIQ010000060">
    <property type="protein sequence ID" value="KAF4391213.1"/>
    <property type="molecule type" value="Genomic_DNA"/>
</dbReference>
<evidence type="ECO:0000313" key="11">
    <source>
        <dbReference type="Proteomes" id="UP000583929"/>
    </source>
</evidence>
<evidence type="ECO:0000256" key="1">
    <source>
        <dbReference type="ARBA" id="ARBA00001971"/>
    </source>
</evidence>
<comment type="similarity">
    <text evidence="2">Belongs to the cytochrome P450 family.</text>
</comment>
<evidence type="ECO:0000256" key="5">
    <source>
        <dbReference type="ARBA" id="ARBA00023002"/>
    </source>
</evidence>
<keyword evidence="11" id="KW-1185">Reference proteome</keyword>
<dbReference type="GO" id="GO:0020037">
    <property type="term" value="F:heme binding"/>
    <property type="evidence" value="ECO:0007669"/>
    <property type="project" value="InterPro"/>
</dbReference>
<evidence type="ECO:0008006" key="12">
    <source>
        <dbReference type="Google" id="ProtNLM"/>
    </source>
</evidence>
<name>A0A7J6H7F3_CANSA</name>
<dbReference type="FunFam" id="1.10.630.10:FF:000008">
    <property type="entry name" value="Cytochrome P450 71D8"/>
    <property type="match status" value="2"/>
</dbReference>
<keyword evidence="7" id="KW-0503">Monooxygenase</keyword>
<gene>
    <name evidence="10" type="ORF">G4B88_016523</name>
</gene>
<keyword evidence="4 8" id="KW-0479">Metal-binding</keyword>
<evidence type="ECO:0000256" key="6">
    <source>
        <dbReference type="ARBA" id="ARBA00023004"/>
    </source>
</evidence>
<dbReference type="PANTHER" id="PTHR47955">
    <property type="entry name" value="CYTOCHROME P450 FAMILY 71 PROTEIN"/>
    <property type="match status" value="1"/>
</dbReference>
<feature type="transmembrane region" description="Helical" evidence="9">
    <location>
        <begin position="566"/>
        <end position="586"/>
    </location>
</feature>
<keyword evidence="5" id="KW-0560">Oxidoreductase</keyword>
<dbReference type="Gene3D" id="1.10.630.10">
    <property type="entry name" value="Cytochrome P450"/>
    <property type="match status" value="2"/>
</dbReference>
<dbReference type="GO" id="GO:0016705">
    <property type="term" value="F:oxidoreductase activity, acting on paired donors, with incorporation or reduction of molecular oxygen"/>
    <property type="evidence" value="ECO:0007669"/>
    <property type="project" value="InterPro"/>
</dbReference>
<dbReference type="PRINTS" id="PR00385">
    <property type="entry name" value="P450"/>
</dbReference>
<accession>A0A7J6H7F3</accession>
<dbReference type="Pfam" id="PF00067">
    <property type="entry name" value="p450"/>
    <property type="match status" value="2"/>
</dbReference>
<dbReference type="InterPro" id="IPR002401">
    <property type="entry name" value="Cyt_P450_E_grp-I"/>
</dbReference>
<dbReference type="PRINTS" id="PR00463">
    <property type="entry name" value="EP450I"/>
</dbReference>
<evidence type="ECO:0000256" key="3">
    <source>
        <dbReference type="ARBA" id="ARBA00022617"/>
    </source>
</evidence>
<feature type="transmembrane region" description="Helical" evidence="9">
    <location>
        <begin position="20"/>
        <end position="41"/>
    </location>
</feature>
<organism evidence="10 11">
    <name type="scientific">Cannabis sativa</name>
    <name type="common">Hemp</name>
    <name type="synonym">Marijuana</name>
    <dbReference type="NCBI Taxonomy" id="3483"/>
    <lineage>
        <taxon>Eukaryota</taxon>
        <taxon>Viridiplantae</taxon>
        <taxon>Streptophyta</taxon>
        <taxon>Embryophyta</taxon>
        <taxon>Tracheophyta</taxon>
        <taxon>Spermatophyta</taxon>
        <taxon>Magnoliopsida</taxon>
        <taxon>eudicotyledons</taxon>
        <taxon>Gunneridae</taxon>
        <taxon>Pentapetalae</taxon>
        <taxon>rosids</taxon>
        <taxon>fabids</taxon>
        <taxon>Rosales</taxon>
        <taxon>Cannabaceae</taxon>
        <taxon>Cannabis</taxon>
    </lineage>
</organism>
<dbReference type="InterPro" id="IPR001128">
    <property type="entry name" value="Cyt_P450"/>
</dbReference>
<keyword evidence="9" id="KW-1133">Transmembrane helix</keyword>
<dbReference type="InterPro" id="IPR017972">
    <property type="entry name" value="Cyt_P450_CS"/>
</dbReference>
<dbReference type="Proteomes" id="UP000583929">
    <property type="component" value="Unassembled WGS sequence"/>
</dbReference>
<evidence type="ECO:0000256" key="8">
    <source>
        <dbReference type="PIRSR" id="PIRSR602401-1"/>
    </source>
</evidence>
<protein>
    <recommendedName>
        <fullName evidence="12">Cytochrome P450</fullName>
    </recommendedName>
</protein>
<comment type="cofactor">
    <cofactor evidence="1 8">
        <name>heme</name>
        <dbReference type="ChEBI" id="CHEBI:30413"/>
    </cofactor>
</comment>
<reference evidence="10 11" key="1">
    <citation type="journal article" date="2020" name="bioRxiv">
        <title>Sequence and annotation of 42 cannabis genomes reveals extensive copy number variation in cannabinoid synthesis and pathogen resistance genes.</title>
        <authorList>
            <person name="Mckernan K.J."/>
            <person name="Helbert Y."/>
            <person name="Kane L.T."/>
            <person name="Ebling H."/>
            <person name="Zhang L."/>
            <person name="Liu B."/>
            <person name="Eaton Z."/>
            <person name="Mclaughlin S."/>
            <person name="Kingan S."/>
            <person name="Baybayan P."/>
            <person name="Concepcion G."/>
            <person name="Jordan M."/>
            <person name="Riva A."/>
            <person name="Barbazuk W."/>
            <person name="Harkins T."/>
        </authorList>
    </citation>
    <scope>NUCLEOTIDE SEQUENCE [LARGE SCALE GENOMIC DNA]</scope>
    <source>
        <strain evidence="11">cv. Jamaican Lion 4</strain>
        <tissue evidence="10">Leaf</tissue>
    </source>
</reference>
<dbReference type="GO" id="GO:0005506">
    <property type="term" value="F:iron ion binding"/>
    <property type="evidence" value="ECO:0007669"/>
    <property type="project" value="InterPro"/>
</dbReference>